<dbReference type="PROSITE" id="PS51633">
    <property type="entry name" value="CXC"/>
    <property type="match status" value="1"/>
</dbReference>
<dbReference type="Proteomes" id="UP000434957">
    <property type="component" value="Unassembled WGS sequence"/>
</dbReference>
<keyword evidence="5" id="KW-0804">Transcription</keyword>
<dbReference type="CDD" id="cd10519">
    <property type="entry name" value="SET_EZH"/>
    <property type="match status" value="1"/>
</dbReference>
<evidence type="ECO:0000259" key="9">
    <source>
        <dbReference type="PROSITE" id="PS51633"/>
    </source>
</evidence>
<keyword evidence="3" id="KW-0949">S-adenosyl-L-methionine</keyword>
<feature type="region of interest" description="Disordered" evidence="7">
    <location>
        <begin position="1"/>
        <end position="119"/>
    </location>
</feature>
<dbReference type="InterPro" id="IPR041355">
    <property type="entry name" value="Pre-SET_CXC"/>
</dbReference>
<gene>
    <name evidence="10" type="ORF">PR003_g22282</name>
</gene>
<evidence type="ECO:0000256" key="5">
    <source>
        <dbReference type="ARBA" id="ARBA00023163"/>
    </source>
</evidence>
<dbReference type="Pfam" id="PF00856">
    <property type="entry name" value="SET"/>
    <property type="match status" value="1"/>
</dbReference>
<dbReference type="GO" id="GO:0031507">
    <property type="term" value="P:heterochromatin formation"/>
    <property type="evidence" value="ECO:0007669"/>
    <property type="project" value="TreeGrafter"/>
</dbReference>
<feature type="compositionally biased region" description="Basic and acidic residues" evidence="7">
    <location>
        <begin position="56"/>
        <end position="65"/>
    </location>
</feature>
<dbReference type="GO" id="GO:0140951">
    <property type="term" value="F:histone H3K27 trimethyltransferase activity"/>
    <property type="evidence" value="ECO:0007669"/>
    <property type="project" value="UniProtKB-EC"/>
</dbReference>
<evidence type="ECO:0000313" key="10">
    <source>
        <dbReference type="EMBL" id="KAE9302372.1"/>
    </source>
</evidence>
<evidence type="ECO:0000259" key="8">
    <source>
        <dbReference type="PROSITE" id="PS50280"/>
    </source>
</evidence>
<dbReference type="PROSITE" id="PS50280">
    <property type="entry name" value="SET"/>
    <property type="match status" value="1"/>
</dbReference>
<dbReference type="FunFam" id="2.170.270.10:FF:000001">
    <property type="entry name" value="Putative histone-lysine N-methyltransferase EZH2"/>
    <property type="match status" value="1"/>
</dbReference>
<dbReference type="Pfam" id="PF18264">
    <property type="entry name" value="preSET_CXC"/>
    <property type="match status" value="1"/>
</dbReference>
<feature type="region of interest" description="Disordered" evidence="7">
    <location>
        <begin position="1043"/>
        <end position="1072"/>
    </location>
</feature>
<dbReference type="SMART" id="SM00317">
    <property type="entry name" value="SET"/>
    <property type="match status" value="1"/>
</dbReference>
<dbReference type="InterPro" id="IPR033467">
    <property type="entry name" value="Tesmin/TSO1-like_CXC"/>
</dbReference>
<feature type="domain" description="CXC" evidence="9">
    <location>
        <begin position="794"/>
        <end position="896"/>
    </location>
</feature>
<dbReference type="SUPFAM" id="SSF82199">
    <property type="entry name" value="SET domain"/>
    <property type="match status" value="1"/>
</dbReference>
<dbReference type="GO" id="GO:0005634">
    <property type="term" value="C:nucleus"/>
    <property type="evidence" value="ECO:0007669"/>
    <property type="project" value="TreeGrafter"/>
</dbReference>
<evidence type="ECO:0000256" key="2">
    <source>
        <dbReference type="ARBA" id="ARBA00022679"/>
    </source>
</evidence>
<evidence type="ECO:0000256" key="7">
    <source>
        <dbReference type="SAM" id="MobiDB-lite"/>
    </source>
</evidence>
<feature type="compositionally biased region" description="Low complexity" evidence="7">
    <location>
        <begin position="636"/>
        <end position="647"/>
    </location>
</feature>
<proteinExistence type="predicted"/>
<feature type="compositionally biased region" description="Polar residues" evidence="7">
    <location>
        <begin position="616"/>
        <end position="628"/>
    </location>
</feature>
<feature type="region of interest" description="Disordered" evidence="7">
    <location>
        <begin position="573"/>
        <end position="647"/>
    </location>
</feature>
<evidence type="ECO:0000256" key="4">
    <source>
        <dbReference type="ARBA" id="ARBA00023015"/>
    </source>
</evidence>
<keyword evidence="2" id="KW-0808">Transferase</keyword>
<dbReference type="InterPro" id="IPR001214">
    <property type="entry name" value="SET_dom"/>
</dbReference>
<protein>
    <submittedName>
        <fullName evidence="10">Uncharacterized protein</fullName>
    </submittedName>
</protein>
<dbReference type="SMART" id="SM01114">
    <property type="entry name" value="CXC"/>
    <property type="match status" value="1"/>
</dbReference>
<feature type="compositionally biased region" description="Low complexity" evidence="7">
    <location>
        <begin position="15"/>
        <end position="25"/>
    </location>
</feature>
<name>A0A6A4DHG6_9STRA</name>
<feature type="domain" description="SET" evidence="8">
    <location>
        <begin position="915"/>
        <end position="1031"/>
    </location>
</feature>
<sequence length="1072" mass="118788">MKTEAGAVIDVTEDASASASDASSGRSKRSREEPPAPARRTHRKTESRVLFSDVMAQEREMERITHAKSRAPPLRKGETAESPVQRSKQKRAEERRSARQKLRRNMSPGSPDGGPQPLRTGVALPALDGVDAALQPKRRFARDEDAIQNATLHSTAWRNVRLEAAPANVLPDTEGLLPPYALQLDAPLEAFDAELRSKCALSAQFLKPKSLSLTSGSLAEEKEKTLLDDRVKALVDEATPLVKNSHAARANAVIANTRQQIAAYLEQRLVVREQTMAISGLPLDVSKLEKVAARRLLRDAEFVPEGMDRPHYSIGRTEADHSGRIYPEMVTYLSKIAPIPRSTTCMLARGTHRVEDDPIIRFVPYFSAAKNKPPEFTSADRCKDTLVGMDNEINEYVLRYVVSQCGGDQSVFEALQRCGAFNQPFANYSDILERVTREQLYKRHLQELEERRNSDEIPVHRKRAIDSLLKECSAVRDGAYLRGRLQPLPSHVVVNHLQQSGDLGVRRAPSEQFRELAIKYQDFFCRRCCAYSCRNHGREQPVPVVRVDPSYPVVKAASKLWRRVEEKLIAEEQAQDYVDDTDVQMDSSDRTPESDEPMSELTPGNDTNKEKDSTQESENGAGNTAGSDSTRRSLRAQTAASTKASSQLNAARLHIKKMVRSKTTDVSEYLGFDGVYQALTQDQKLEILSDDALCGPHCSKSETAKPTTVSEKSWESAEVALLNKLEKSVGSTPCVLAVLLATRTCAEVAKFLQQRESQVQGGLHDLAFIRSGAYGRNRERSNGVLGNSYEHLRRTRFQRMKDRGANHEFVPCNHDGGSCDSAQCSCMRRDHYCEKACGCSPDCSNRFPGCHCEVGQCRTTACPCFFASRECDPDVCTSCGASELPVVIADPKSKTKTVAQLKICGNVNIMRGQMRKIGVAASATHGWGAYALEDAKKGDFMYEYTGSLLSQDEAERRGNVYDKTTISFLFDLNEDSVVDATRKGNKSKFANHDSAGPKCFARIMLVNGDHRIGIYAKEDITTGDELFFDYGYSGVIPDWSQARIGSGKDAPSMEEEEDAEATPAEVKQEAES</sequence>
<dbReference type="AlphaFoldDB" id="A0A6A4DHG6"/>
<evidence type="ECO:0000313" key="11">
    <source>
        <dbReference type="Proteomes" id="UP000434957"/>
    </source>
</evidence>
<organism evidence="10 11">
    <name type="scientific">Phytophthora rubi</name>
    <dbReference type="NCBI Taxonomy" id="129364"/>
    <lineage>
        <taxon>Eukaryota</taxon>
        <taxon>Sar</taxon>
        <taxon>Stramenopiles</taxon>
        <taxon>Oomycota</taxon>
        <taxon>Peronosporomycetes</taxon>
        <taxon>Peronosporales</taxon>
        <taxon>Peronosporaceae</taxon>
        <taxon>Phytophthora</taxon>
    </lineage>
</organism>
<dbReference type="GO" id="GO:0003682">
    <property type="term" value="F:chromatin binding"/>
    <property type="evidence" value="ECO:0007669"/>
    <property type="project" value="TreeGrafter"/>
</dbReference>
<dbReference type="PANTHER" id="PTHR45747:SF4">
    <property type="entry name" value="HISTONE-LYSINE N-METHYLTRANSFERASE E(Z)"/>
    <property type="match status" value="1"/>
</dbReference>
<dbReference type="EMBL" id="QXFT01002186">
    <property type="protein sequence ID" value="KAE9302372.1"/>
    <property type="molecule type" value="Genomic_DNA"/>
</dbReference>
<evidence type="ECO:0000256" key="1">
    <source>
        <dbReference type="ARBA" id="ARBA00022603"/>
    </source>
</evidence>
<dbReference type="GO" id="GO:0032259">
    <property type="term" value="P:methylation"/>
    <property type="evidence" value="ECO:0007669"/>
    <property type="project" value="UniProtKB-KW"/>
</dbReference>
<accession>A0A6A4DHG6</accession>
<dbReference type="InterPro" id="IPR046341">
    <property type="entry name" value="SET_dom_sf"/>
</dbReference>
<keyword evidence="11" id="KW-1185">Reference proteome</keyword>
<feature type="compositionally biased region" description="Acidic residues" evidence="7">
    <location>
        <begin position="573"/>
        <end position="583"/>
    </location>
</feature>
<comment type="catalytic activity">
    <reaction evidence="6">
        <text>L-lysyl(27)-[histone H3] + 3 S-adenosyl-L-methionine = N(6),N(6),N(6)-trimethyl-L-lysyl(27)-[histone H3] + 3 S-adenosyl-L-homocysteine + 3 H(+)</text>
        <dbReference type="Rhea" id="RHEA:60292"/>
        <dbReference type="Rhea" id="RHEA-COMP:15535"/>
        <dbReference type="Rhea" id="RHEA-COMP:15548"/>
        <dbReference type="ChEBI" id="CHEBI:15378"/>
        <dbReference type="ChEBI" id="CHEBI:29969"/>
        <dbReference type="ChEBI" id="CHEBI:57856"/>
        <dbReference type="ChEBI" id="CHEBI:59789"/>
        <dbReference type="ChEBI" id="CHEBI:61961"/>
        <dbReference type="EC" id="2.1.1.356"/>
    </reaction>
</comment>
<dbReference type="Gene3D" id="2.170.270.10">
    <property type="entry name" value="SET domain"/>
    <property type="match status" value="1"/>
</dbReference>
<keyword evidence="1" id="KW-0489">Methyltransferase</keyword>
<reference evidence="10 11" key="1">
    <citation type="submission" date="2018-08" db="EMBL/GenBank/DDBJ databases">
        <title>Genomic investigation of the strawberry pathogen Phytophthora fragariae indicates pathogenicity is determined by transcriptional variation in three key races.</title>
        <authorList>
            <person name="Adams T.M."/>
            <person name="Armitage A.D."/>
            <person name="Sobczyk M.K."/>
            <person name="Bates H.J."/>
            <person name="Dunwell J.M."/>
            <person name="Nellist C.F."/>
            <person name="Harrison R.J."/>
        </authorList>
    </citation>
    <scope>NUCLEOTIDE SEQUENCE [LARGE SCALE GENOMIC DNA]</scope>
    <source>
        <strain evidence="10 11">SCRP333</strain>
    </source>
</reference>
<dbReference type="PANTHER" id="PTHR45747">
    <property type="entry name" value="HISTONE-LYSINE N-METHYLTRANSFERASE E(Z)"/>
    <property type="match status" value="1"/>
</dbReference>
<keyword evidence="4" id="KW-0805">Transcription regulation</keyword>
<dbReference type="InterPro" id="IPR026489">
    <property type="entry name" value="CXC_dom"/>
</dbReference>
<evidence type="ECO:0000256" key="3">
    <source>
        <dbReference type="ARBA" id="ARBA00022691"/>
    </source>
</evidence>
<comment type="caution">
    <text evidence="10">The sequence shown here is derived from an EMBL/GenBank/DDBJ whole genome shotgun (WGS) entry which is preliminary data.</text>
</comment>
<dbReference type="InterPro" id="IPR045318">
    <property type="entry name" value="EZH1/2-like"/>
</dbReference>
<evidence type="ECO:0000256" key="6">
    <source>
        <dbReference type="ARBA" id="ARBA00048568"/>
    </source>
</evidence>